<dbReference type="Pfam" id="PF05699">
    <property type="entry name" value="Dimer_Tnp_hAT"/>
    <property type="match status" value="1"/>
</dbReference>
<organism evidence="2 3">
    <name type="scientific">Phytophthora oleae</name>
    <dbReference type="NCBI Taxonomy" id="2107226"/>
    <lineage>
        <taxon>Eukaryota</taxon>
        <taxon>Sar</taxon>
        <taxon>Stramenopiles</taxon>
        <taxon>Oomycota</taxon>
        <taxon>Peronosporomycetes</taxon>
        <taxon>Peronosporales</taxon>
        <taxon>Peronosporaceae</taxon>
        <taxon>Phytophthora</taxon>
    </lineage>
</organism>
<reference evidence="2 3" key="1">
    <citation type="submission" date="2024-09" db="EMBL/GenBank/DDBJ databases">
        <title>Genome sequencing and assembly of Phytophthora oleae, isolate VK10A, causative agent of rot of olive drupes.</title>
        <authorList>
            <person name="Conti Taguali S."/>
            <person name="Riolo M."/>
            <person name="La Spada F."/>
            <person name="Cacciola S.O."/>
            <person name="Dionisio G."/>
        </authorList>
    </citation>
    <scope>NUCLEOTIDE SEQUENCE [LARGE SCALE GENOMIC DNA]</scope>
    <source>
        <strain evidence="2 3">VK10A</strain>
    </source>
</reference>
<sequence>MTDVNGAIDEGRKQLREAHRKMFREMYAAAHEVDESFREPSPNFDLVPSMEDEGMLCGAPLELEDAGGRPLSSLYEEADEVLERWLCHSVPWVQVAVHQAAKKRMCAEVLTRLLLVRRNGTVCWSLQGVFKYVEFCQWFREVGVKQFPSIAALARIWLGRVSSNAFQERVFSTGGLIMSSLRTRTHNERAEMQVLLKQNRTEIKRLEADGGSAVIAADSPQIA</sequence>
<dbReference type="EMBL" id="JBIMZQ010000011">
    <property type="protein sequence ID" value="KAL3668463.1"/>
    <property type="molecule type" value="Genomic_DNA"/>
</dbReference>
<evidence type="ECO:0000313" key="3">
    <source>
        <dbReference type="Proteomes" id="UP001632037"/>
    </source>
</evidence>
<feature type="domain" description="HAT C-terminal dimerisation" evidence="1">
    <location>
        <begin position="132"/>
        <end position="199"/>
    </location>
</feature>
<name>A0ABD3FNL0_9STRA</name>
<proteinExistence type="predicted"/>
<dbReference type="AlphaFoldDB" id="A0ABD3FNL0"/>
<comment type="caution">
    <text evidence="2">The sequence shown here is derived from an EMBL/GenBank/DDBJ whole genome shotgun (WGS) entry which is preliminary data.</text>
</comment>
<protein>
    <recommendedName>
        <fullName evidence="1">HAT C-terminal dimerisation domain-containing protein</fullName>
    </recommendedName>
</protein>
<accession>A0ABD3FNL0</accession>
<evidence type="ECO:0000259" key="1">
    <source>
        <dbReference type="Pfam" id="PF05699"/>
    </source>
</evidence>
<dbReference type="InterPro" id="IPR012337">
    <property type="entry name" value="RNaseH-like_sf"/>
</dbReference>
<evidence type="ECO:0000313" key="2">
    <source>
        <dbReference type="EMBL" id="KAL3668463.1"/>
    </source>
</evidence>
<keyword evidence="3" id="KW-1185">Reference proteome</keyword>
<dbReference type="Proteomes" id="UP001632037">
    <property type="component" value="Unassembled WGS sequence"/>
</dbReference>
<dbReference type="SUPFAM" id="SSF53098">
    <property type="entry name" value="Ribonuclease H-like"/>
    <property type="match status" value="1"/>
</dbReference>
<gene>
    <name evidence="2" type="ORF">V7S43_006546</name>
</gene>
<dbReference type="InterPro" id="IPR008906">
    <property type="entry name" value="HATC_C_dom"/>
</dbReference>